<dbReference type="EMBL" id="CADCUK010000090">
    <property type="protein sequence ID" value="CAA9371541.1"/>
    <property type="molecule type" value="Genomic_DNA"/>
</dbReference>
<evidence type="ECO:0000313" key="2">
    <source>
        <dbReference type="EMBL" id="CAA9371541.1"/>
    </source>
</evidence>
<feature type="compositionally biased region" description="Basic and acidic residues" evidence="1">
    <location>
        <begin position="143"/>
        <end position="156"/>
    </location>
</feature>
<feature type="compositionally biased region" description="Basic residues" evidence="1">
    <location>
        <begin position="101"/>
        <end position="142"/>
    </location>
</feature>
<feature type="compositionally biased region" description="Basic residues" evidence="1">
    <location>
        <begin position="192"/>
        <end position="202"/>
    </location>
</feature>
<feature type="compositionally biased region" description="Low complexity" evidence="1">
    <location>
        <begin position="69"/>
        <end position="79"/>
    </location>
</feature>
<feature type="non-terminal residue" evidence="2">
    <location>
        <position position="1"/>
    </location>
</feature>
<name>A0A6J4MXH9_9ACTN</name>
<dbReference type="AlphaFoldDB" id="A0A6J4MXH9"/>
<feature type="compositionally biased region" description="Basic and acidic residues" evidence="1">
    <location>
        <begin position="164"/>
        <end position="182"/>
    </location>
</feature>
<feature type="compositionally biased region" description="Basic and acidic residues" evidence="1">
    <location>
        <begin position="210"/>
        <end position="230"/>
    </location>
</feature>
<feature type="region of interest" description="Disordered" evidence="1">
    <location>
        <begin position="1"/>
        <end position="251"/>
    </location>
</feature>
<gene>
    <name evidence="2" type="ORF">AVDCRST_MAG47-1285</name>
</gene>
<proteinExistence type="predicted"/>
<sequence length="251" mass="27322">AREPVPRCACPAGCGPERAGARHRCLPAALPDGGRDRDDRSGQDRARRPPLRSPVEGRHPRGGLGRAGAAGATGQSAAGIPVPRGAGGERRDPARSAGRGLLRRPGRRCVARGRRRAGHRTAHRGHHRVGGRGPRRAARARARGLDPHRAPDRLDGRPPWSPDLADHRGDQGRPLPRRDRGGRAVLLPRQRYAVRRQARRAPRTGGCRQPVDRRAAGVQPHREGRRDLTEAARPLPRRPRGADGPARRPRL</sequence>
<accession>A0A6J4MXH9</accession>
<feature type="non-terminal residue" evidence="2">
    <location>
        <position position="251"/>
    </location>
</feature>
<feature type="compositionally biased region" description="Basic and acidic residues" evidence="1">
    <location>
        <begin position="33"/>
        <end position="47"/>
    </location>
</feature>
<organism evidence="2">
    <name type="scientific">uncultured Nocardioidaceae bacterium</name>
    <dbReference type="NCBI Taxonomy" id="253824"/>
    <lineage>
        <taxon>Bacteria</taxon>
        <taxon>Bacillati</taxon>
        <taxon>Actinomycetota</taxon>
        <taxon>Actinomycetes</taxon>
        <taxon>Propionibacteriales</taxon>
        <taxon>Nocardioidaceae</taxon>
        <taxon>environmental samples</taxon>
    </lineage>
</organism>
<evidence type="ECO:0000256" key="1">
    <source>
        <dbReference type="SAM" id="MobiDB-lite"/>
    </source>
</evidence>
<reference evidence="2" key="1">
    <citation type="submission" date="2020-02" db="EMBL/GenBank/DDBJ databases">
        <authorList>
            <person name="Meier V. D."/>
        </authorList>
    </citation>
    <scope>NUCLEOTIDE SEQUENCE</scope>
    <source>
        <strain evidence="2">AVDCRST_MAG47</strain>
    </source>
</reference>
<protein>
    <submittedName>
        <fullName evidence="2">Uncharacterized protein</fullName>
    </submittedName>
</protein>